<comment type="caution">
    <text evidence="2">The sequence shown here is derived from an EMBL/GenBank/DDBJ whole genome shotgun (WGS) entry which is preliminary data.</text>
</comment>
<evidence type="ECO:0000259" key="1">
    <source>
        <dbReference type="Pfam" id="PF16363"/>
    </source>
</evidence>
<reference evidence="2 3" key="1">
    <citation type="journal article" date="2016" name="Nat. Commun.">
        <title>Thousands of microbial genomes shed light on interconnected biogeochemical processes in an aquifer system.</title>
        <authorList>
            <person name="Anantharaman K."/>
            <person name="Brown C.T."/>
            <person name="Hug L.A."/>
            <person name="Sharon I."/>
            <person name="Castelle C.J."/>
            <person name="Probst A.J."/>
            <person name="Thomas B.C."/>
            <person name="Singh A."/>
            <person name="Wilkins M.J."/>
            <person name="Karaoz U."/>
            <person name="Brodie E.L."/>
            <person name="Williams K.H."/>
            <person name="Hubbard S.S."/>
            <person name="Banfield J.F."/>
        </authorList>
    </citation>
    <scope>NUCLEOTIDE SEQUENCE [LARGE SCALE GENOMIC DNA]</scope>
</reference>
<organism evidence="2 3">
    <name type="scientific">Candidatus Nealsonbacteria bacterium RIFCSPLOWO2_02_39_8</name>
    <dbReference type="NCBI Taxonomy" id="1801674"/>
    <lineage>
        <taxon>Bacteria</taxon>
        <taxon>Candidatus Nealsoniibacteriota</taxon>
    </lineage>
</organism>
<dbReference type="Gene3D" id="3.40.50.720">
    <property type="entry name" value="NAD(P)-binding Rossmann-like Domain"/>
    <property type="match status" value="1"/>
</dbReference>
<sequence>MDNNNFWQKRNVLVTGGNGFIGGALSRELVGQSANVTLIVRDWPKLGALEFLGLEGKVNIVKGSVADLEFILRILAEYDIDAVFHLAAQAIVKIANASPLSTFESNIKGTWTILEACRQFPQVKRIVVASSDKAYGDQKQLPYTEDTPLLGLSPYDASKACADILARSFYHTYRLPLAVTRCANTYGEGDLNISRVIPAVIISGLKGESPVINNNGISIRDFLYIKDAVSAYLLLAQALDRKEIQGQPYNFGLNKPVTMLDLANLILLLVGRSDIKPKVISECKTSAEIDQQSVSFEKAKTELGWEPKWSLEQGLKETINWYKEHLREI</sequence>
<evidence type="ECO:0000313" key="3">
    <source>
        <dbReference type="Proteomes" id="UP000176216"/>
    </source>
</evidence>
<proteinExistence type="predicted"/>
<feature type="domain" description="NAD(P)-binding" evidence="1">
    <location>
        <begin position="13"/>
        <end position="318"/>
    </location>
</feature>
<evidence type="ECO:0000313" key="2">
    <source>
        <dbReference type="EMBL" id="OGZ24811.1"/>
    </source>
</evidence>
<dbReference type="InterPro" id="IPR016040">
    <property type="entry name" value="NAD(P)-bd_dom"/>
</dbReference>
<protein>
    <recommendedName>
        <fullName evidence="1">NAD(P)-binding domain-containing protein</fullName>
    </recommendedName>
</protein>
<accession>A0A1G2EHI1</accession>
<dbReference type="Pfam" id="PF16363">
    <property type="entry name" value="GDP_Man_Dehyd"/>
    <property type="match status" value="1"/>
</dbReference>
<dbReference type="InterPro" id="IPR036291">
    <property type="entry name" value="NAD(P)-bd_dom_sf"/>
</dbReference>
<dbReference type="EMBL" id="MHMJ01000043">
    <property type="protein sequence ID" value="OGZ24811.1"/>
    <property type="molecule type" value="Genomic_DNA"/>
</dbReference>
<dbReference type="PANTHER" id="PTHR43000">
    <property type="entry name" value="DTDP-D-GLUCOSE 4,6-DEHYDRATASE-RELATED"/>
    <property type="match status" value="1"/>
</dbReference>
<gene>
    <name evidence="2" type="ORF">A2W71_02515</name>
</gene>
<dbReference type="Proteomes" id="UP000176216">
    <property type="component" value="Unassembled WGS sequence"/>
</dbReference>
<dbReference type="Gene3D" id="3.90.25.10">
    <property type="entry name" value="UDP-galactose 4-epimerase, domain 1"/>
    <property type="match status" value="1"/>
</dbReference>
<dbReference type="AlphaFoldDB" id="A0A1G2EHI1"/>
<name>A0A1G2EHI1_9BACT</name>
<dbReference type="SUPFAM" id="SSF51735">
    <property type="entry name" value="NAD(P)-binding Rossmann-fold domains"/>
    <property type="match status" value="1"/>
</dbReference>